<protein>
    <submittedName>
        <fullName evidence="4">Trans-aconitate 2-methyltransferase</fullName>
    </submittedName>
</protein>
<dbReference type="CDD" id="cd02440">
    <property type="entry name" value="AdoMet_MTases"/>
    <property type="match status" value="1"/>
</dbReference>
<dbReference type="SUPFAM" id="SSF53335">
    <property type="entry name" value="S-adenosyl-L-methionine-dependent methyltransferases"/>
    <property type="match status" value="1"/>
</dbReference>
<proteinExistence type="predicted"/>
<evidence type="ECO:0000256" key="1">
    <source>
        <dbReference type="ARBA" id="ARBA00022603"/>
    </source>
</evidence>
<sequence length="265" mass="28818">MTWNPDQYHRFNEARSAPARDLQAMVPQQAYREIVDLGCGTGEQTVGLAARFPTARVLGLDSSPEMLGRARDHRLPNLRFQEGSILDLDGGYDLIYSNAALQWLPDHPALLARLWSNLRPGGVLAVQVPANHDHASHRLLSATADDFRTELGGFTRFGPAHGASPVLTPAAYAETLDALGAADITALSRVYPVVLDGAAGLLDWTRGTALVPYLSRLDAETGRRFEAAYLRRLTDAFPGGRVYYAFTRVLFAARRPDGHGAAARG</sequence>
<dbReference type="PANTHER" id="PTHR43861">
    <property type="entry name" value="TRANS-ACONITATE 2-METHYLTRANSFERASE-RELATED"/>
    <property type="match status" value="1"/>
</dbReference>
<dbReference type="PANTHER" id="PTHR43861:SF1">
    <property type="entry name" value="TRANS-ACONITATE 2-METHYLTRANSFERASE"/>
    <property type="match status" value="1"/>
</dbReference>
<dbReference type="RefSeq" id="WP_188969724.1">
    <property type="nucleotide sequence ID" value="NZ_BMOL01000003.1"/>
</dbReference>
<reference evidence="5" key="1">
    <citation type="journal article" date="2019" name="Int. J. Syst. Evol. Microbiol.">
        <title>The Global Catalogue of Microorganisms (GCM) 10K type strain sequencing project: providing services to taxonomists for standard genome sequencing and annotation.</title>
        <authorList>
            <consortium name="The Broad Institute Genomics Platform"/>
            <consortium name="The Broad Institute Genome Sequencing Center for Infectious Disease"/>
            <person name="Wu L."/>
            <person name="Ma J."/>
        </authorList>
    </citation>
    <scope>NUCLEOTIDE SEQUENCE [LARGE SCALE GENOMIC DNA]</scope>
    <source>
        <strain evidence="5">JCM 15442</strain>
    </source>
</reference>
<accession>A0ABQ2G518</accession>
<keyword evidence="2" id="KW-0808">Transferase</keyword>
<evidence type="ECO:0000313" key="5">
    <source>
        <dbReference type="Proteomes" id="UP000639973"/>
    </source>
</evidence>
<dbReference type="Proteomes" id="UP000639973">
    <property type="component" value="Unassembled WGS sequence"/>
</dbReference>
<dbReference type="InterPro" id="IPR041698">
    <property type="entry name" value="Methyltransf_25"/>
</dbReference>
<evidence type="ECO:0000259" key="3">
    <source>
        <dbReference type="Pfam" id="PF13649"/>
    </source>
</evidence>
<name>A0ABQ2G518_9DEIO</name>
<dbReference type="Gene3D" id="1.10.150.290">
    <property type="entry name" value="S-adenosyl-L-methionine-dependent methyltransferases"/>
    <property type="match status" value="1"/>
</dbReference>
<keyword evidence="1" id="KW-0489">Methyltransferase</keyword>
<evidence type="ECO:0000313" key="4">
    <source>
        <dbReference type="EMBL" id="GGL74444.1"/>
    </source>
</evidence>
<dbReference type="Gene3D" id="3.40.50.150">
    <property type="entry name" value="Vaccinia Virus protein VP39"/>
    <property type="match status" value="1"/>
</dbReference>
<dbReference type="InterPro" id="IPR029063">
    <property type="entry name" value="SAM-dependent_MTases_sf"/>
</dbReference>
<organism evidence="4 5">
    <name type="scientific">Deinococcus aerolatus</name>
    <dbReference type="NCBI Taxonomy" id="522487"/>
    <lineage>
        <taxon>Bacteria</taxon>
        <taxon>Thermotogati</taxon>
        <taxon>Deinococcota</taxon>
        <taxon>Deinococci</taxon>
        <taxon>Deinococcales</taxon>
        <taxon>Deinococcaceae</taxon>
        <taxon>Deinococcus</taxon>
    </lineage>
</organism>
<keyword evidence="5" id="KW-1185">Reference proteome</keyword>
<feature type="domain" description="Methyltransferase" evidence="3">
    <location>
        <begin position="34"/>
        <end position="122"/>
    </location>
</feature>
<dbReference type="EMBL" id="BMOL01000003">
    <property type="protein sequence ID" value="GGL74444.1"/>
    <property type="molecule type" value="Genomic_DNA"/>
</dbReference>
<gene>
    <name evidence="4" type="primary">tam</name>
    <name evidence="4" type="ORF">GCM10010840_10680</name>
</gene>
<evidence type="ECO:0000256" key="2">
    <source>
        <dbReference type="ARBA" id="ARBA00022679"/>
    </source>
</evidence>
<dbReference type="InterPro" id="IPR023149">
    <property type="entry name" value="Trans_acon_MeTrfase_C"/>
</dbReference>
<dbReference type="Pfam" id="PF13649">
    <property type="entry name" value="Methyltransf_25"/>
    <property type="match status" value="1"/>
</dbReference>
<comment type="caution">
    <text evidence="4">The sequence shown here is derived from an EMBL/GenBank/DDBJ whole genome shotgun (WGS) entry which is preliminary data.</text>
</comment>